<dbReference type="EMBL" id="CP018047">
    <property type="protein sequence ID" value="AQU70249.1"/>
    <property type="molecule type" value="Genomic_DNA"/>
</dbReference>
<organism evidence="2 3">
    <name type="scientific">Streptomyces niveus</name>
    <name type="common">Streptomyces spheroides</name>
    <dbReference type="NCBI Taxonomy" id="193462"/>
    <lineage>
        <taxon>Bacteria</taxon>
        <taxon>Bacillati</taxon>
        <taxon>Actinomycetota</taxon>
        <taxon>Actinomycetes</taxon>
        <taxon>Kitasatosporales</taxon>
        <taxon>Streptomycetaceae</taxon>
        <taxon>Streptomyces</taxon>
    </lineage>
</organism>
<reference evidence="2 3" key="1">
    <citation type="submission" date="2016-11" db="EMBL/GenBank/DDBJ databases">
        <title>Complete genome sequence of Streptomyces niveus SCSIO 3406.</title>
        <authorList>
            <person name="Zhu Q."/>
            <person name="Cheng W."/>
            <person name="Song Y."/>
            <person name="Li Q."/>
            <person name="Ju J."/>
        </authorList>
    </citation>
    <scope>NUCLEOTIDE SEQUENCE [LARGE SCALE GENOMIC DNA]</scope>
    <source>
        <strain evidence="2 3">SCSIO 3406</strain>
    </source>
</reference>
<evidence type="ECO:0008006" key="4">
    <source>
        <dbReference type="Google" id="ProtNLM"/>
    </source>
</evidence>
<dbReference type="Proteomes" id="UP000189677">
    <property type="component" value="Chromosome"/>
</dbReference>
<proteinExistence type="predicted"/>
<name>A0A1U9R1N7_STRNV</name>
<feature type="region of interest" description="Disordered" evidence="1">
    <location>
        <begin position="134"/>
        <end position="222"/>
    </location>
</feature>
<evidence type="ECO:0000313" key="2">
    <source>
        <dbReference type="EMBL" id="AQU70249.1"/>
    </source>
</evidence>
<gene>
    <name evidence="2" type="ORF">BBN63_32785</name>
</gene>
<keyword evidence="3" id="KW-1185">Reference proteome</keyword>
<evidence type="ECO:0000313" key="3">
    <source>
        <dbReference type="Proteomes" id="UP000189677"/>
    </source>
</evidence>
<dbReference type="OrthoDB" id="3667154at2"/>
<dbReference type="KEGG" id="snw:BBN63_32785"/>
<sequence length="338" mass="35837">MARIRTIKPEAFESESLAECSVTATLTFFGLLTLADDSGRFRDHPAIIAGRLWALRAEHTPAHVAHDLEELAAAGVICRYTGCDGRSYLHMVTWQRHQKIDRPSASRVPRCTGHQAKEKCGPCADGPCPATALADPSTSPRRGLDHSVSPDSPPARPSTAAGAPAEVKGVRLSARHDTPVDELAGQGRFVEGSAHPREGSSSGSRILDPGSVPRGREAPAPDTLPVTVSAKELVAEYVAGCKRRPPEDFLAHLGRKVKVLLEERFEPETVRAALERLRAKGLHPSVLPSLVNEVLNASPQHGTLPHASASGAGPLGGAAYTPYLNPSTPEPTTFGGSL</sequence>
<protein>
    <recommendedName>
        <fullName evidence="4">Phage or prophage related protein</fullName>
    </recommendedName>
</protein>
<dbReference type="RefSeq" id="WP_078078931.1">
    <property type="nucleotide sequence ID" value="NZ_CP018047.1"/>
</dbReference>
<evidence type="ECO:0000256" key="1">
    <source>
        <dbReference type="SAM" id="MobiDB-lite"/>
    </source>
</evidence>
<accession>A0A1U9R1N7</accession>
<dbReference type="AlphaFoldDB" id="A0A1U9R1N7"/>